<organism evidence="6 7">
    <name type="scientific">Kingella kingae</name>
    <dbReference type="NCBI Taxonomy" id="504"/>
    <lineage>
        <taxon>Bacteria</taxon>
        <taxon>Pseudomonadati</taxon>
        <taxon>Pseudomonadota</taxon>
        <taxon>Betaproteobacteria</taxon>
        <taxon>Neisseriales</taxon>
        <taxon>Neisseriaceae</taxon>
        <taxon>Kingella</taxon>
    </lineage>
</organism>
<dbReference type="PANTHER" id="PTHR30349:SF41">
    <property type="entry name" value="INTEGRASE_RECOMBINASE PROTEIN MJ0367-RELATED"/>
    <property type="match status" value="1"/>
</dbReference>
<evidence type="ECO:0000256" key="1">
    <source>
        <dbReference type="ARBA" id="ARBA00008857"/>
    </source>
</evidence>
<dbReference type="InterPro" id="IPR002104">
    <property type="entry name" value="Integrase_catalytic"/>
</dbReference>
<accession>A0AAX2J4V4</accession>
<dbReference type="Gene3D" id="1.10.150.130">
    <property type="match status" value="1"/>
</dbReference>
<dbReference type="PROSITE" id="PS51898">
    <property type="entry name" value="TYR_RECOMBINASE"/>
    <property type="match status" value="1"/>
</dbReference>
<dbReference type="GO" id="GO:0003677">
    <property type="term" value="F:DNA binding"/>
    <property type="evidence" value="ECO:0007669"/>
    <property type="project" value="UniProtKB-KW"/>
</dbReference>
<comment type="similarity">
    <text evidence="1">Belongs to the 'phage' integrase family.</text>
</comment>
<dbReference type="RefSeq" id="WP_003785631.1">
    <property type="nucleotide sequence ID" value="NZ_CP091518.1"/>
</dbReference>
<keyword evidence="2" id="KW-0229">DNA integration</keyword>
<dbReference type="InterPro" id="IPR013762">
    <property type="entry name" value="Integrase-like_cat_sf"/>
</dbReference>
<evidence type="ECO:0000256" key="3">
    <source>
        <dbReference type="ARBA" id="ARBA00023125"/>
    </source>
</evidence>
<dbReference type="InterPro" id="IPR011010">
    <property type="entry name" value="DNA_brk_join_enz"/>
</dbReference>
<evidence type="ECO:0000313" key="7">
    <source>
        <dbReference type="Proteomes" id="UP000248598"/>
    </source>
</evidence>
<dbReference type="InterPro" id="IPR050090">
    <property type="entry name" value="Tyrosine_recombinase_XerCD"/>
</dbReference>
<keyword evidence="4" id="KW-0233">DNA recombination</keyword>
<sequence length="285" mass="32376">MATTVKAAAMAAPVNSLILSGTESGKRKLTISLASSPPNKPDKPPVPINAIRPVHIREYLDWRSKAAKTRANREVALFSHIFNKAREWGYTDNENPVRGVKKNVEKGRDVYVSDDMFWRVFNRADRHIQQLMLVAYLCSQRVGDTLKLRVSDFRDGALWIQQNKTGKRLRVALVGVFADVVEQILSERGNAKHDFLFCKDERPISYNQLRYGMDKARRLAGVDKADFQFRDLRAKAGTDKDEELGLNAARDLLGHKNSSMTVQYVRHRKGKLVQPTKLDWGDLLT</sequence>
<dbReference type="GO" id="GO:0006310">
    <property type="term" value="P:DNA recombination"/>
    <property type="evidence" value="ECO:0007669"/>
    <property type="project" value="UniProtKB-KW"/>
</dbReference>
<dbReference type="Proteomes" id="UP000248598">
    <property type="component" value="Chromosome 1"/>
</dbReference>
<protein>
    <submittedName>
        <fullName evidence="6">Site-specific recombinase XerD</fullName>
    </submittedName>
</protein>
<feature type="domain" description="Tyr recombinase" evidence="5">
    <location>
        <begin position="107"/>
        <end position="277"/>
    </location>
</feature>
<dbReference type="GeneID" id="93262329"/>
<dbReference type="SUPFAM" id="SSF56349">
    <property type="entry name" value="DNA breaking-rejoining enzymes"/>
    <property type="match status" value="1"/>
</dbReference>
<gene>
    <name evidence="6" type="ORF">NCTC10529_01027</name>
</gene>
<dbReference type="Gene3D" id="1.10.443.10">
    <property type="entry name" value="Intergrase catalytic core"/>
    <property type="match status" value="1"/>
</dbReference>
<dbReference type="EMBL" id="LS483426">
    <property type="protein sequence ID" value="SQH24832.1"/>
    <property type="molecule type" value="Genomic_DNA"/>
</dbReference>
<reference evidence="6 7" key="1">
    <citation type="submission" date="2018-06" db="EMBL/GenBank/DDBJ databases">
        <authorList>
            <consortium name="Pathogen Informatics"/>
            <person name="Doyle S."/>
        </authorList>
    </citation>
    <scope>NUCLEOTIDE SEQUENCE [LARGE SCALE GENOMIC DNA]</scope>
    <source>
        <strain evidence="6 7">NCTC10529</strain>
    </source>
</reference>
<dbReference type="Pfam" id="PF00589">
    <property type="entry name" value="Phage_integrase"/>
    <property type="match status" value="1"/>
</dbReference>
<dbReference type="InterPro" id="IPR010998">
    <property type="entry name" value="Integrase_recombinase_N"/>
</dbReference>
<dbReference type="AlphaFoldDB" id="A0AAX2J4V4"/>
<evidence type="ECO:0000256" key="4">
    <source>
        <dbReference type="ARBA" id="ARBA00023172"/>
    </source>
</evidence>
<proteinExistence type="inferred from homology"/>
<evidence type="ECO:0000259" key="5">
    <source>
        <dbReference type="PROSITE" id="PS51898"/>
    </source>
</evidence>
<evidence type="ECO:0000256" key="2">
    <source>
        <dbReference type="ARBA" id="ARBA00022908"/>
    </source>
</evidence>
<evidence type="ECO:0000313" key="6">
    <source>
        <dbReference type="EMBL" id="SQH24832.1"/>
    </source>
</evidence>
<name>A0AAX2J4V4_KINKI</name>
<keyword evidence="3" id="KW-0238">DNA-binding</keyword>
<dbReference type="PANTHER" id="PTHR30349">
    <property type="entry name" value="PHAGE INTEGRASE-RELATED"/>
    <property type="match status" value="1"/>
</dbReference>
<dbReference type="GO" id="GO:0015074">
    <property type="term" value="P:DNA integration"/>
    <property type="evidence" value="ECO:0007669"/>
    <property type="project" value="UniProtKB-KW"/>
</dbReference>